<evidence type="ECO:0000313" key="3">
    <source>
        <dbReference type="Proteomes" id="UP000758168"/>
    </source>
</evidence>
<feature type="domain" description="Nudix hydrolase" evidence="1">
    <location>
        <begin position="34"/>
        <end position="172"/>
    </location>
</feature>
<dbReference type="GO" id="GO:0035539">
    <property type="term" value="F:8-oxo-7,8-dihydrodeoxyguanosine triphosphate pyrophosphatase activity"/>
    <property type="evidence" value="ECO:0007669"/>
    <property type="project" value="UniProtKB-EC"/>
</dbReference>
<protein>
    <submittedName>
        <fullName evidence="2">8-oxo-dGTP diphosphatase</fullName>
        <ecNumber evidence="2">3.6.1.55</ecNumber>
    </submittedName>
</protein>
<gene>
    <name evidence="2" type="ORF">JOF54_000749</name>
</gene>
<name>A0ABS4Z531_9ACTN</name>
<dbReference type="Pfam" id="PF00293">
    <property type="entry name" value="NUDIX"/>
    <property type="match status" value="1"/>
</dbReference>
<dbReference type="Proteomes" id="UP000758168">
    <property type="component" value="Unassembled WGS sequence"/>
</dbReference>
<sequence>MTDLAVRYPLLHRPDRWAWASITMTFSTRLPPDALVASTHVVGFVGEEVLLCRDDRVDVWFLPGGTREPGEAVDASLARELGEEAGARLRGPFHRLGAHVGVSDAAEPYRPHLPHPAKAWLWGWADVEVVGPPTNPADGEQVTEVATFPLDEAVRRAATDFPWGGELVRLAAEQRRG</sequence>
<dbReference type="Gene3D" id="3.90.79.10">
    <property type="entry name" value="Nucleoside Triphosphate Pyrophosphohydrolase"/>
    <property type="match status" value="1"/>
</dbReference>
<comment type="caution">
    <text evidence="2">The sequence shown here is derived from an EMBL/GenBank/DDBJ whole genome shotgun (WGS) entry which is preliminary data.</text>
</comment>
<dbReference type="SUPFAM" id="SSF55811">
    <property type="entry name" value="Nudix"/>
    <property type="match status" value="1"/>
</dbReference>
<proteinExistence type="predicted"/>
<dbReference type="EMBL" id="JAGIOB010000001">
    <property type="protein sequence ID" value="MBP2415827.1"/>
    <property type="molecule type" value="Genomic_DNA"/>
</dbReference>
<keyword evidence="3" id="KW-1185">Reference proteome</keyword>
<dbReference type="InterPro" id="IPR015797">
    <property type="entry name" value="NUDIX_hydrolase-like_dom_sf"/>
</dbReference>
<organism evidence="2 3">
    <name type="scientific">Microlunatus capsulatus</name>
    <dbReference type="NCBI Taxonomy" id="99117"/>
    <lineage>
        <taxon>Bacteria</taxon>
        <taxon>Bacillati</taxon>
        <taxon>Actinomycetota</taxon>
        <taxon>Actinomycetes</taxon>
        <taxon>Propionibacteriales</taxon>
        <taxon>Propionibacteriaceae</taxon>
        <taxon>Microlunatus</taxon>
    </lineage>
</organism>
<evidence type="ECO:0000259" key="1">
    <source>
        <dbReference type="PROSITE" id="PS51462"/>
    </source>
</evidence>
<dbReference type="PROSITE" id="PS51462">
    <property type="entry name" value="NUDIX"/>
    <property type="match status" value="1"/>
</dbReference>
<dbReference type="InterPro" id="IPR000086">
    <property type="entry name" value="NUDIX_hydrolase_dom"/>
</dbReference>
<accession>A0ABS4Z531</accession>
<reference evidence="2 3" key="1">
    <citation type="submission" date="2021-03" db="EMBL/GenBank/DDBJ databases">
        <title>Sequencing the genomes of 1000 actinobacteria strains.</title>
        <authorList>
            <person name="Klenk H.-P."/>
        </authorList>
    </citation>
    <scope>NUCLEOTIDE SEQUENCE [LARGE SCALE GENOMIC DNA]</scope>
    <source>
        <strain evidence="2 3">DSM 12936</strain>
    </source>
</reference>
<dbReference type="RefSeq" id="WP_307803814.1">
    <property type="nucleotide sequence ID" value="NZ_BAAAMH010000021.1"/>
</dbReference>
<keyword evidence="2" id="KW-0378">Hydrolase</keyword>
<dbReference type="EC" id="3.6.1.55" evidence="2"/>
<evidence type="ECO:0000313" key="2">
    <source>
        <dbReference type="EMBL" id="MBP2415827.1"/>
    </source>
</evidence>